<dbReference type="SMART" id="SM00014">
    <property type="entry name" value="acidPPc"/>
    <property type="match status" value="1"/>
</dbReference>
<feature type="transmembrane region" description="Helical" evidence="1">
    <location>
        <begin position="12"/>
        <end position="30"/>
    </location>
</feature>
<dbReference type="InterPro" id="IPR000326">
    <property type="entry name" value="PAP2/HPO"/>
</dbReference>
<dbReference type="Gene3D" id="1.20.144.10">
    <property type="entry name" value="Phosphatidic acid phosphatase type 2/haloperoxidase"/>
    <property type="match status" value="2"/>
</dbReference>
<feature type="transmembrane region" description="Helical" evidence="1">
    <location>
        <begin position="126"/>
        <end position="147"/>
    </location>
</feature>
<accession>A0ABU9DED1</accession>
<evidence type="ECO:0000256" key="1">
    <source>
        <dbReference type="SAM" id="Phobius"/>
    </source>
</evidence>
<keyword evidence="1" id="KW-0472">Membrane</keyword>
<keyword evidence="4" id="KW-1185">Reference proteome</keyword>
<evidence type="ECO:0000313" key="3">
    <source>
        <dbReference type="EMBL" id="MEK8127237.1"/>
    </source>
</evidence>
<dbReference type="EMBL" id="JBBPCC010000002">
    <property type="protein sequence ID" value="MEK8127237.1"/>
    <property type="molecule type" value="Genomic_DNA"/>
</dbReference>
<organism evidence="3 4">
    <name type="scientific">Paenibacillus filicis</name>
    <dbReference type="NCBI Taxonomy" id="669464"/>
    <lineage>
        <taxon>Bacteria</taxon>
        <taxon>Bacillati</taxon>
        <taxon>Bacillota</taxon>
        <taxon>Bacilli</taxon>
        <taxon>Bacillales</taxon>
        <taxon>Paenibacillaceae</taxon>
        <taxon>Paenibacillus</taxon>
    </lineage>
</organism>
<dbReference type="PANTHER" id="PTHR14969:SF13">
    <property type="entry name" value="AT30094P"/>
    <property type="match status" value="1"/>
</dbReference>
<dbReference type="RefSeq" id="WP_341414291.1">
    <property type="nucleotide sequence ID" value="NZ_JBBPCC010000002.1"/>
</dbReference>
<feature type="transmembrane region" description="Helical" evidence="1">
    <location>
        <begin position="89"/>
        <end position="106"/>
    </location>
</feature>
<feature type="transmembrane region" description="Helical" evidence="1">
    <location>
        <begin position="159"/>
        <end position="180"/>
    </location>
</feature>
<feature type="transmembrane region" description="Helical" evidence="1">
    <location>
        <begin position="186"/>
        <end position="204"/>
    </location>
</feature>
<keyword evidence="1" id="KW-0812">Transmembrane</keyword>
<name>A0ABU9DED1_9BACL</name>
<proteinExistence type="predicted"/>
<feature type="domain" description="Phosphatidic acid phosphatase type 2/haloperoxidase" evidence="2">
    <location>
        <begin position="87"/>
        <end position="201"/>
    </location>
</feature>
<dbReference type="PANTHER" id="PTHR14969">
    <property type="entry name" value="SPHINGOSINE-1-PHOSPHATE PHOSPHOHYDROLASE"/>
    <property type="match status" value="1"/>
</dbReference>
<dbReference type="Proteomes" id="UP001469365">
    <property type="component" value="Unassembled WGS sequence"/>
</dbReference>
<evidence type="ECO:0000313" key="4">
    <source>
        <dbReference type="Proteomes" id="UP001469365"/>
    </source>
</evidence>
<comment type="caution">
    <text evidence="3">The sequence shown here is derived from an EMBL/GenBank/DDBJ whole genome shotgun (WGS) entry which is preliminary data.</text>
</comment>
<dbReference type="SUPFAM" id="SSF48317">
    <property type="entry name" value="Acid phosphatase/Vanadium-dependent haloperoxidase"/>
    <property type="match status" value="1"/>
</dbReference>
<feature type="transmembrane region" description="Helical" evidence="1">
    <location>
        <begin position="58"/>
        <end position="82"/>
    </location>
</feature>
<evidence type="ECO:0000259" key="2">
    <source>
        <dbReference type="SMART" id="SM00014"/>
    </source>
</evidence>
<dbReference type="InterPro" id="IPR036938">
    <property type="entry name" value="PAP2/HPO_sf"/>
</dbReference>
<dbReference type="Pfam" id="PF01569">
    <property type="entry name" value="PAP2"/>
    <property type="match status" value="1"/>
</dbReference>
<keyword evidence="1" id="KW-1133">Transmembrane helix</keyword>
<gene>
    <name evidence="3" type="ORF">WMW72_04850</name>
</gene>
<reference evidence="3 4" key="1">
    <citation type="submission" date="2024-04" db="EMBL/GenBank/DDBJ databases">
        <title>draft genome sequnece of Paenibacillus filicis.</title>
        <authorList>
            <person name="Kim D.-U."/>
        </authorList>
    </citation>
    <scope>NUCLEOTIDE SEQUENCE [LARGE SCALE GENOMIC DNA]</scope>
    <source>
        <strain evidence="3 4">KACC14197</strain>
    </source>
</reference>
<protein>
    <submittedName>
        <fullName evidence="3">Phosphatase PAP2 family protein</fullName>
    </submittedName>
</protein>
<dbReference type="CDD" id="cd03392">
    <property type="entry name" value="PAP2_like_2"/>
    <property type="match status" value="1"/>
</dbReference>
<sequence length="233" mass="25782">MEQTRFNYNGMLFGFILFIGFGALALALILHPSNPFDVQIAAFVQGFEHPSVTKVMELFTFIGSAKGTLLTAALIMVILFVGLRHRMELMFMMCVIGGSAVLNQLLKMVFHRERPFVHRLIEETGYSFPSGHAMGALALYGALAFVLWRHTSTRLGRGLLLAACCAMIFLIGLSRVYLGVHYPSDIIGALLASGFWLALMIGAFQRTWSRSKSRSRSRTAPAVENHAGHQLSK</sequence>